<reference evidence="2 3" key="1">
    <citation type="submission" date="2019-12" db="EMBL/GenBank/DDBJ databases">
        <title>Halocatena pleomorpha gen. nov. sp. nov., an extremely halophilic archaeon of family Halobacteriaceae isolated from saltpan soil.</title>
        <authorList>
            <person name="Pal Y."/>
            <person name="Verma A."/>
            <person name="Krishnamurthi S."/>
            <person name="Kumar P."/>
        </authorList>
    </citation>
    <scope>NUCLEOTIDE SEQUENCE [LARGE SCALE GENOMIC DNA]</scope>
    <source>
        <strain evidence="2 3">JCM 16495</strain>
    </source>
</reference>
<comment type="caution">
    <text evidence="2">The sequence shown here is derived from an EMBL/GenBank/DDBJ whole genome shotgun (WGS) entry which is preliminary data.</text>
</comment>
<accession>A0A6B0GLU4</accession>
<feature type="compositionally biased region" description="Basic and acidic residues" evidence="1">
    <location>
        <begin position="58"/>
        <end position="72"/>
    </location>
</feature>
<dbReference type="Proteomes" id="UP000451471">
    <property type="component" value="Unassembled WGS sequence"/>
</dbReference>
<sequence length="81" mass="8638">NEEVEQVGEANTVEQVERSIKLPAEVCLKANDALNEAIVTLSFGAEPGKEVPMTHLNDAPDRVGSEGQKPEFDSESDGEAA</sequence>
<evidence type="ECO:0000313" key="2">
    <source>
        <dbReference type="EMBL" id="MWG33105.1"/>
    </source>
</evidence>
<dbReference type="AlphaFoldDB" id="A0A6B0GLU4"/>
<evidence type="ECO:0000256" key="1">
    <source>
        <dbReference type="SAM" id="MobiDB-lite"/>
    </source>
</evidence>
<feature type="non-terminal residue" evidence="2">
    <location>
        <position position="1"/>
    </location>
</feature>
<organism evidence="2 3">
    <name type="scientific">Halomarina oriensis</name>
    <dbReference type="NCBI Taxonomy" id="671145"/>
    <lineage>
        <taxon>Archaea</taxon>
        <taxon>Methanobacteriati</taxon>
        <taxon>Methanobacteriota</taxon>
        <taxon>Stenosarchaea group</taxon>
        <taxon>Halobacteria</taxon>
        <taxon>Halobacteriales</taxon>
        <taxon>Natronomonadaceae</taxon>
        <taxon>Halomarina</taxon>
    </lineage>
</organism>
<keyword evidence="3" id="KW-1185">Reference proteome</keyword>
<protein>
    <submittedName>
        <fullName evidence="2">Uncharacterized protein</fullName>
    </submittedName>
</protein>
<gene>
    <name evidence="2" type="ORF">GQS65_01145</name>
</gene>
<dbReference type="EMBL" id="WSZK01000004">
    <property type="protein sequence ID" value="MWG33105.1"/>
    <property type="molecule type" value="Genomic_DNA"/>
</dbReference>
<evidence type="ECO:0000313" key="3">
    <source>
        <dbReference type="Proteomes" id="UP000451471"/>
    </source>
</evidence>
<feature type="region of interest" description="Disordered" evidence="1">
    <location>
        <begin position="47"/>
        <end position="81"/>
    </location>
</feature>
<dbReference type="RefSeq" id="WP_158202840.1">
    <property type="nucleotide sequence ID" value="NZ_WSZK01000004.1"/>
</dbReference>
<proteinExistence type="predicted"/>
<name>A0A6B0GLU4_9EURY</name>